<accession>A0ABN9U9C2</accession>
<protein>
    <submittedName>
        <fullName evidence="1">Uncharacterized protein</fullName>
    </submittedName>
</protein>
<comment type="caution">
    <text evidence="1">The sequence shown here is derived from an EMBL/GenBank/DDBJ whole genome shotgun (WGS) entry which is preliminary data.</text>
</comment>
<name>A0ABN9U9C2_9DINO</name>
<dbReference type="Proteomes" id="UP001189429">
    <property type="component" value="Unassembled WGS sequence"/>
</dbReference>
<proteinExistence type="predicted"/>
<evidence type="ECO:0000313" key="1">
    <source>
        <dbReference type="EMBL" id="CAK0855896.1"/>
    </source>
</evidence>
<dbReference type="EMBL" id="CAUYUJ010015585">
    <property type="protein sequence ID" value="CAK0855896.1"/>
    <property type="molecule type" value="Genomic_DNA"/>
</dbReference>
<reference evidence="1" key="1">
    <citation type="submission" date="2023-10" db="EMBL/GenBank/DDBJ databases">
        <authorList>
            <person name="Chen Y."/>
            <person name="Shah S."/>
            <person name="Dougan E. K."/>
            <person name="Thang M."/>
            <person name="Chan C."/>
        </authorList>
    </citation>
    <scope>NUCLEOTIDE SEQUENCE [LARGE SCALE GENOMIC DNA]</scope>
</reference>
<sequence length="277" mass="29191">MEARGPAPPWGGGGAAQRAALECVAEAREAEGGASRAAAGGAEVEELLAALGVASDGSHRTEHQEAHVEEAVATDGIGGGGAAATAPWAGEFDQNSQEVQEQELCEQAPDADFKSTTDGEASKEAQVQEFLDSLLEASAAKDSAAIKVVDSGTEAESAEPDVAEACALLAVLVERLTETDTNSFHEFWKLFGEAPTAVQQASWQEMFEGIRCHAVECEPLVRYTRPRGIGITGHSSSCWCSSCLDKQIEDAERRIRRRAACTKEADVMKQVTEVGVG</sequence>
<evidence type="ECO:0000313" key="2">
    <source>
        <dbReference type="Proteomes" id="UP001189429"/>
    </source>
</evidence>
<keyword evidence="2" id="KW-1185">Reference proteome</keyword>
<organism evidence="1 2">
    <name type="scientific">Prorocentrum cordatum</name>
    <dbReference type="NCBI Taxonomy" id="2364126"/>
    <lineage>
        <taxon>Eukaryota</taxon>
        <taxon>Sar</taxon>
        <taxon>Alveolata</taxon>
        <taxon>Dinophyceae</taxon>
        <taxon>Prorocentrales</taxon>
        <taxon>Prorocentraceae</taxon>
        <taxon>Prorocentrum</taxon>
    </lineage>
</organism>
<gene>
    <name evidence="1" type="ORF">PCOR1329_LOCUS46421</name>
</gene>